<dbReference type="SUPFAM" id="SSF54631">
    <property type="entry name" value="CBS-domain pair"/>
    <property type="match status" value="1"/>
</dbReference>
<dbReference type="PANTHER" id="PTHR43773:SF1">
    <property type="entry name" value="MAGNESIUM TRANSPORTER MGTE"/>
    <property type="match status" value="1"/>
</dbReference>
<proteinExistence type="inferred from homology"/>
<evidence type="ECO:0000313" key="13">
    <source>
        <dbReference type="Proteomes" id="UP001595799"/>
    </source>
</evidence>
<sequence length="463" mass="50476">MAEADTRAPEPETEDEVVGLPASLVRAVEEALEEGEAEKVSELISELHPADMADLLESLSPVQRAELLGQIGQTLDPEVLSYLDSDLREDVSETLGAKEIARVLKRLESDDALEFFEDLSEELRTQVLARVPVTIRRLLQEGLEYPEDSAGRLMQREVVVVPAIWTVGETIDYMRSHKKQMERDFYDLYVVDPRYRPIGKIPLSRVLRNKRHVPIMDLLDEGVRSVPVTMDQDDVAYLFKQYSLLSAPVVDTAERLVGVVTIDDIVHVVEEETEDDLLKLGGVTETNVYSAVLETTKSRFTWLLVNLGTAVLASLVIGIFEATLQQAVALAILLPIVASMGGNAGTQTVTVAVRALALKQLSGGASQRFITKELLVGVANGFLFAGLVGLVAWIWFGNPLIGVVIALAMIINMAAAGLFGTLIPITLEKLNIDPAVASSVFLTTVTDVVGFFAFLGLAALILL</sequence>
<comment type="caution">
    <text evidence="12">The sequence shown here is derived from an EMBL/GenBank/DDBJ whole genome shotgun (WGS) entry which is preliminary data.</text>
</comment>
<dbReference type="InterPro" id="IPR006668">
    <property type="entry name" value="Mg_transptr_MgtE_intracell_dom"/>
</dbReference>
<evidence type="ECO:0000259" key="11">
    <source>
        <dbReference type="PROSITE" id="PS51371"/>
    </source>
</evidence>
<dbReference type="InterPro" id="IPR000644">
    <property type="entry name" value="CBS_dom"/>
</dbReference>
<dbReference type="Pfam" id="PF01769">
    <property type="entry name" value="MgtE"/>
    <property type="match status" value="1"/>
</dbReference>
<comment type="subcellular location">
    <subcellularLocation>
        <location evidence="9">Cell membrane</location>
        <topology evidence="9">Multi-pass membrane protein</topology>
    </subcellularLocation>
    <subcellularLocation>
        <location evidence="1">Membrane</location>
        <topology evidence="1">Multi-pass membrane protein</topology>
    </subcellularLocation>
</comment>
<evidence type="ECO:0000256" key="7">
    <source>
        <dbReference type="ARBA" id="ARBA00023136"/>
    </source>
</evidence>
<dbReference type="PANTHER" id="PTHR43773">
    <property type="entry name" value="MAGNESIUM TRANSPORTER MGTE"/>
    <property type="match status" value="1"/>
</dbReference>
<evidence type="ECO:0000256" key="9">
    <source>
        <dbReference type="RuleBase" id="RU362011"/>
    </source>
</evidence>
<accession>A0ABV8UR88</accession>
<reference evidence="13" key="1">
    <citation type="journal article" date="2019" name="Int. J. Syst. Evol. Microbiol.">
        <title>The Global Catalogue of Microorganisms (GCM) 10K type strain sequencing project: providing services to taxonomists for standard genome sequencing and annotation.</title>
        <authorList>
            <consortium name="The Broad Institute Genomics Platform"/>
            <consortium name="The Broad Institute Genome Sequencing Center for Infectious Disease"/>
            <person name="Wu L."/>
            <person name="Ma J."/>
        </authorList>
    </citation>
    <scope>NUCLEOTIDE SEQUENCE [LARGE SCALE GENOMIC DNA]</scope>
    <source>
        <strain evidence="13">CECT 8472</strain>
    </source>
</reference>
<dbReference type="EMBL" id="JBHSCW010000011">
    <property type="protein sequence ID" value="MFC4353101.1"/>
    <property type="molecule type" value="Genomic_DNA"/>
</dbReference>
<dbReference type="InterPro" id="IPR046342">
    <property type="entry name" value="CBS_dom_sf"/>
</dbReference>
<name>A0ABV8UR88_9PROT</name>
<dbReference type="Gene3D" id="1.10.357.20">
    <property type="entry name" value="SLC41 divalent cation transporters, integral membrane domain"/>
    <property type="match status" value="1"/>
</dbReference>
<gene>
    <name evidence="12" type="primary">mgtE</name>
    <name evidence="12" type="ORF">ACFOW6_16245</name>
</gene>
<dbReference type="SUPFAM" id="SSF158791">
    <property type="entry name" value="MgtE N-terminal domain-like"/>
    <property type="match status" value="1"/>
</dbReference>
<evidence type="ECO:0000256" key="8">
    <source>
        <dbReference type="PROSITE-ProRule" id="PRU00703"/>
    </source>
</evidence>
<dbReference type="SMART" id="SM00116">
    <property type="entry name" value="CBS"/>
    <property type="match status" value="2"/>
</dbReference>
<dbReference type="Gene3D" id="3.10.580.10">
    <property type="entry name" value="CBS-domain"/>
    <property type="match status" value="1"/>
</dbReference>
<dbReference type="CDD" id="cd04606">
    <property type="entry name" value="CBS_pair_Mg_transporter"/>
    <property type="match status" value="1"/>
</dbReference>
<feature type="transmembrane region" description="Helical" evidence="9">
    <location>
        <begin position="300"/>
        <end position="320"/>
    </location>
</feature>
<dbReference type="SMART" id="SM00924">
    <property type="entry name" value="MgtE_N"/>
    <property type="match status" value="1"/>
</dbReference>
<comment type="similarity">
    <text evidence="2 9">Belongs to the SLC41A transporter family.</text>
</comment>
<dbReference type="PROSITE" id="PS51371">
    <property type="entry name" value="CBS"/>
    <property type="match status" value="1"/>
</dbReference>
<feature type="region of interest" description="Disordered" evidence="10">
    <location>
        <begin position="1"/>
        <end position="20"/>
    </location>
</feature>
<dbReference type="Gene3D" id="1.25.60.10">
    <property type="entry name" value="MgtE N-terminal domain-like"/>
    <property type="match status" value="1"/>
</dbReference>
<evidence type="ECO:0000256" key="4">
    <source>
        <dbReference type="ARBA" id="ARBA00022692"/>
    </source>
</evidence>
<keyword evidence="3 9" id="KW-0813">Transport</keyword>
<dbReference type="InterPro" id="IPR006667">
    <property type="entry name" value="SLC41_membr_dom"/>
</dbReference>
<evidence type="ECO:0000256" key="2">
    <source>
        <dbReference type="ARBA" id="ARBA00009749"/>
    </source>
</evidence>
<feature type="transmembrane region" description="Helical" evidence="9">
    <location>
        <begin position="374"/>
        <end position="395"/>
    </location>
</feature>
<keyword evidence="7 9" id="KW-0472">Membrane</keyword>
<organism evidence="12 13">
    <name type="scientific">Fodinicurvata halophila</name>
    <dbReference type="NCBI Taxonomy" id="1419723"/>
    <lineage>
        <taxon>Bacteria</taxon>
        <taxon>Pseudomonadati</taxon>
        <taxon>Pseudomonadota</taxon>
        <taxon>Alphaproteobacteria</taxon>
        <taxon>Rhodospirillales</taxon>
        <taxon>Rhodovibrionaceae</taxon>
        <taxon>Fodinicurvata</taxon>
    </lineage>
</organism>
<keyword evidence="8" id="KW-0129">CBS domain</keyword>
<keyword evidence="5 9" id="KW-0460">Magnesium</keyword>
<comment type="subunit">
    <text evidence="9">Homodimer.</text>
</comment>
<evidence type="ECO:0000256" key="5">
    <source>
        <dbReference type="ARBA" id="ARBA00022842"/>
    </source>
</evidence>
<dbReference type="Proteomes" id="UP001595799">
    <property type="component" value="Unassembled WGS sequence"/>
</dbReference>
<comment type="function">
    <text evidence="9">Acts as a magnesium transporter.</text>
</comment>
<keyword evidence="9" id="KW-1003">Cell membrane</keyword>
<feature type="transmembrane region" description="Helical" evidence="9">
    <location>
        <begin position="439"/>
        <end position="462"/>
    </location>
</feature>
<dbReference type="InterPro" id="IPR006669">
    <property type="entry name" value="MgtE_transporter"/>
</dbReference>
<dbReference type="SUPFAM" id="SSF161093">
    <property type="entry name" value="MgtE membrane domain-like"/>
    <property type="match status" value="1"/>
</dbReference>
<evidence type="ECO:0000313" key="12">
    <source>
        <dbReference type="EMBL" id="MFC4353101.1"/>
    </source>
</evidence>
<feature type="compositionally biased region" description="Basic and acidic residues" evidence="10">
    <location>
        <begin position="1"/>
        <end position="10"/>
    </location>
</feature>
<keyword evidence="9" id="KW-0479">Metal-binding</keyword>
<feature type="domain" description="CBS" evidence="11">
    <location>
        <begin position="219"/>
        <end position="277"/>
    </location>
</feature>
<feature type="transmembrane region" description="Helical" evidence="9">
    <location>
        <begin position="401"/>
        <end position="427"/>
    </location>
</feature>
<dbReference type="Pfam" id="PF03448">
    <property type="entry name" value="MgtE_N"/>
    <property type="match status" value="1"/>
</dbReference>
<evidence type="ECO:0000256" key="10">
    <source>
        <dbReference type="SAM" id="MobiDB-lite"/>
    </source>
</evidence>
<dbReference type="InterPro" id="IPR038076">
    <property type="entry name" value="MgtE_N_sf"/>
</dbReference>
<dbReference type="RefSeq" id="WP_382423478.1">
    <property type="nucleotide sequence ID" value="NZ_JBHSCW010000011.1"/>
</dbReference>
<keyword evidence="4 9" id="KW-0812">Transmembrane</keyword>
<evidence type="ECO:0000256" key="3">
    <source>
        <dbReference type="ARBA" id="ARBA00022448"/>
    </source>
</evidence>
<keyword evidence="6 9" id="KW-1133">Transmembrane helix</keyword>
<keyword evidence="13" id="KW-1185">Reference proteome</keyword>
<dbReference type="Pfam" id="PF00571">
    <property type="entry name" value="CBS"/>
    <property type="match status" value="1"/>
</dbReference>
<dbReference type="InterPro" id="IPR036739">
    <property type="entry name" value="SLC41_membr_dom_sf"/>
</dbReference>
<feature type="transmembrane region" description="Helical" evidence="9">
    <location>
        <begin position="326"/>
        <end position="353"/>
    </location>
</feature>
<dbReference type="NCBIfam" id="TIGR00400">
    <property type="entry name" value="mgtE"/>
    <property type="match status" value="1"/>
</dbReference>
<protein>
    <recommendedName>
        <fullName evidence="9">Magnesium transporter MgtE</fullName>
    </recommendedName>
</protein>
<evidence type="ECO:0000256" key="6">
    <source>
        <dbReference type="ARBA" id="ARBA00022989"/>
    </source>
</evidence>
<evidence type="ECO:0000256" key="1">
    <source>
        <dbReference type="ARBA" id="ARBA00004141"/>
    </source>
</evidence>